<dbReference type="AlphaFoldDB" id="A0A269PEM1"/>
<accession>A0A269PEM1</accession>
<dbReference type="GO" id="GO:0015109">
    <property type="term" value="F:chromate transmembrane transporter activity"/>
    <property type="evidence" value="ECO:0007669"/>
    <property type="project" value="InterPro"/>
</dbReference>
<comment type="similarity">
    <text evidence="2">Belongs to the chromate ion transporter (CHR) (TC 2.A.51) family.</text>
</comment>
<keyword evidence="4 7" id="KW-0812">Transmembrane</keyword>
<evidence type="ECO:0000256" key="6">
    <source>
        <dbReference type="ARBA" id="ARBA00023136"/>
    </source>
</evidence>
<keyword evidence="5 7" id="KW-1133">Transmembrane helix</keyword>
<feature type="transmembrane region" description="Helical" evidence="7">
    <location>
        <begin position="140"/>
        <end position="157"/>
    </location>
</feature>
<dbReference type="PIRSF" id="PIRSF004810">
    <property type="entry name" value="ChrA"/>
    <property type="match status" value="1"/>
</dbReference>
<feature type="transmembrane region" description="Helical" evidence="7">
    <location>
        <begin position="379"/>
        <end position="395"/>
    </location>
</feature>
<organism evidence="8 9">
    <name type="scientific">Corynebacterium hadale</name>
    <dbReference type="NCBI Taxonomy" id="2026255"/>
    <lineage>
        <taxon>Bacteria</taxon>
        <taxon>Bacillati</taxon>
        <taxon>Actinomycetota</taxon>
        <taxon>Actinomycetes</taxon>
        <taxon>Mycobacteriales</taxon>
        <taxon>Corynebacteriaceae</taxon>
        <taxon>Corynebacterium</taxon>
    </lineage>
</organism>
<dbReference type="Proteomes" id="UP000215771">
    <property type="component" value="Unassembled WGS sequence"/>
</dbReference>
<dbReference type="EMBL" id="NQMQ01000009">
    <property type="protein sequence ID" value="PAJ70567.1"/>
    <property type="molecule type" value="Genomic_DNA"/>
</dbReference>
<dbReference type="RefSeq" id="WP_095276147.1">
    <property type="nucleotide sequence ID" value="NZ_CP047655.1"/>
</dbReference>
<dbReference type="PANTHER" id="PTHR33567:SF3">
    <property type="entry name" value="CHROMATE ION TRANSPORTER (EUROFUNG)"/>
    <property type="match status" value="1"/>
</dbReference>
<gene>
    <name evidence="8" type="ORF">CIG21_04520</name>
</gene>
<protein>
    <submittedName>
        <fullName evidence="8">Chromate transporter</fullName>
    </submittedName>
</protein>
<evidence type="ECO:0000256" key="5">
    <source>
        <dbReference type="ARBA" id="ARBA00022989"/>
    </source>
</evidence>
<reference evidence="8 9" key="1">
    <citation type="submission" date="2017-08" db="EMBL/GenBank/DDBJ databases">
        <authorList>
            <person name="de Groot N.N."/>
        </authorList>
    </citation>
    <scope>NUCLEOTIDE SEQUENCE [LARGE SCALE GENOMIC DNA]</scope>
    <source>
        <strain evidence="8 9">NBT06-6</strain>
    </source>
</reference>
<evidence type="ECO:0000313" key="8">
    <source>
        <dbReference type="EMBL" id="PAJ70567.1"/>
    </source>
</evidence>
<feature type="transmembrane region" description="Helical" evidence="7">
    <location>
        <begin position="333"/>
        <end position="351"/>
    </location>
</feature>
<feature type="transmembrane region" description="Helical" evidence="7">
    <location>
        <begin position="231"/>
        <end position="251"/>
    </location>
</feature>
<dbReference type="InterPro" id="IPR014047">
    <property type="entry name" value="Chr_Tranpt_l_chain"/>
</dbReference>
<sequence length="396" mass="40182">MSQRGSVAEVFGVFLKLGCTSFGGPVAHLGYFRDEFVERRKWLTDPEYADLVALCQFLPGPASSQVGMALGLRRAGYLGMAAAWAAFTLPSAIALVCFALGLATLDDATHAGWLTGMKAAAVAVVAHAVIGMAGSLVTDAWRALIAVSAMVLVLLVPSPWVQVAAILVGAAAGFGLLRGEGGTVDDVSRDRAMQQQSKGVGVTCLALFAGLLVALPLIARGGDVGLGIVDTFYRAGALVFGGGHVVLPLLEQAVVPNGLVGEDVFLAGYGAAQAVPGPLFTFASFLGASAHGIHWALGAVLATVAIFLPAALLVAGAMPFWDQLRAHPASRSVLAGANAAVVGILAAALYTPVFTSGIGGPATMALAAVAFVALRSWKAPAWAVVIGAALVGFVAL</sequence>
<dbReference type="Pfam" id="PF02417">
    <property type="entry name" value="Chromate_transp"/>
    <property type="match status" value="2"/>
</dbReference>
<keyword evidence="3" id="KW-1003">Cell membrane</keyword>
<feature type="transmembrane region" description="Helical" evidence="7">
    <location>
        <begin position="200"/>
        <end position="219"/>
    </location>
</feature>
<keyword evidence="6 7" id="KW-0472">Membrane</keyword>
<feature type="transmembrane region" description="Helical" evidence="7">
    <location>
        <begin position="111"/>
        <end position="133"/>
    </location>
</feature>
<dbReference type="GO" id="GO:0005886">
    <property type="term" value="C:plasma membrane"/>
    <property type="evidence" value="ECO:0007669"/>
    <property type="project" value="UniProtKB-SubCell"/>
</dbReference>
<evidence type="ECO:0000256" key="1">
    <source>
        <dbReference type="ARBA" id="ARBA00004651"/>
    </source>
</evidence>
<proteinExistence type="inferred from homology"/>
<comment type="subcellular location">
    <subcellularLocation>
        <location evidence="1">Cell membrane</location>
        <topology evidence="1">Multi-pass membrane protein</topology>
    </subcellularLocation>
</comment>
<evidence type="ECO:0000256" key="2">
    <source>
        <dbReference type="ARBA" id="ARBA00005262"/>
    </source>
</evidence>
<evidence type="ECO:0000313" key="9">
    <source>
        <dbReference type="Proteomes" id="UP000215771"/>
    </source>
</evidence>
<evidence type="ECO:0000256" key="4">
    <source>
        <dbReference type="ARBA" id="ARBA00022692"/>
    </source>
</evidence>
<feature type="transmembrane region" description="Helical" evidence="7">
    <location>
        <begin position="293"/>
        <end position="321"/>
    </location>
</feature>
<dbReference type="PANTHER" id="PTHR33567">
    <property type="entry name" value="CHROMATE ION TRANSPORTER (EUROFUNG)"/>
    <property type="match status" value="1"/>
</dbReference>
<dbReference type="NCBIfam" id="TIGR00937">
    <property type="entry name" value="2A51"/>
    <property type="match status" value="1"/>
</dbReference>
<feature type="transmembrane region" description="Helical" evidence="7">
    <location>
        <begin position="77"/>
        <end position="105"/>
    </location>
</feature>
<dbReference type="InterPro" id="IPR003370">
    <property type="entry name" value="Chromate_transpt"/>
</dbReference>
<feature type="transmembrane region" description="Helical" evidence="7">
    <location>
        <begin position="263"/>
        <end position="287"/>
    </location>
</feature>
<name>A0A269PEM1_9CORY</name>
<comment type="caution">
    <text evidence="8">The sequence shown here is derived from an EMBL/GenBank/DDBJ whole genome shotgun (WGS) entry which is preliminary data.</text>
</comment>
<evidence type="ECO:0000256" key="3">
    <source>
        <dbReference type="ARBA" id="ARBA00022475"/>
    </source>
</evidence>
<evidence type="ECO:0000256" key="7">
    <source>
        <dbReference type="SAM" id="Phobius"/>
    </source>
</evidence>